<dbReference type="AlphaFoldDB" id="A0A5B7FGL9"/>
<sequence>MVTLIASVDVTSSLMFTSVVASIKNKEGDTHCHSGRQVVRVPASEMRMVTLVATVDATLLASEMRGL</sequence>
<evidence type="ECO:0000313" key="2">
    <source>
        <dbReference type="Proteomes" id="UP000324222"/>
    </source>
</evidence>
<reference evidence="1 2" key="1">
    <citation type="submission" date="2019-05" db="EMBL/GenBank/DDBJ databases">
        <title>Another draft genome of Portunus trituberculatus and its Hox gene families provides insights of decapod evolution.</title>
        <authorList>
            <person name="Jeong J.-H."/>
            <person name="Song I."/>
            <person name="Kim S."/>
            <person name="Choi T."/>
            <person name="Kim D."/>
            <person name="Ryu S."/>
            <person name="Kim W."/>
        </authorList>
    </citation>
    <scope>NUCLEOTIDE SEQUENCE [LARGE SCALE GENOMIC DNA]</scope>
    <source>
        <tissue evidence="1">Muscle</tissue>
    </source>
</reference>
<protein>
    <submittedName>
        <fullName evidence="1">Uncharacterized protein</fullName>
    </submittedName>
</protein>
<keyword evidence="2" id="KW-1185">Reference proteome</keyword>
<name>A0A5B7FGL9_PORTR</name>
<dbReference type="EMBL" id="VSRR010006395">
    <property type="protein sequence ID" value="MPC44687.1"/>
    <property type="molecule type" value="Genomic_DNA"/>
</dbReference>
<proteinExistence type="predicted"/>
<organism evidence="1 2">
    <name type="scientific">Portunus trituberculatus</name>
    <name type="common">Swimming crab</name>
    <name type="synonym">Neptunus trituberculatus</name>
    <dbReference type="NCBI Taxonomy" id="210409"/>
    <lineage>
        <taxon>Eukaryota</taxon>
        <taxon>Metazoa</taxon>
        <taxon>Ecdysozoa</taxon>
        <taxon>Arthropoda</taxon>
        <taxon>Crustacea</taxon>
        <taxon>Multicrustacea</taxon>
        <taxon>Malacostraca</taxon>
        <taxon>Eumalacostraca</taxon>
        <taxon>Eucarida</taxon>
        <taxon>Decapoda</taxon>
        <taxon>Pleocyemata</taxon>
        <taxon>Brachyura</taxon>
        <taxon>Eubrachyura</taxon>
        <taxon>Portunoidea</taxon>
        <taxon>Portunidae</taxon>
        <taxon>Portuninae</taxon>
        <taxon>Portunus</taxon>
    </lineage>
</organism>
<evidence type="ECO:0000313" key="1">
    <source>
        <dbReference type="EMBL" id="MPC44687.1"/>
    </source>
</evidence>
<comment type="caution">
    <text evidence="1">The sequence shown here is derived from an EMBL/GenBank/DDBJ whole genome shotgun (WGS) entry which is preliminary data.</text>
</comment>
<accession>A0A5B7FGL9</accession>
<gene>
    <name evidence="1" type="ORF">E2C01_038366</name>
</gene>
<dbReference type="Proteomes" id="UP000324222">
    <property type="component" value="Unassembled WGS sequence"/>
</dbReference>